<evidence type="ECO:0000256" key="4">
    <source>
        <dbReference type="ARBA" id="ARBA00022723"/>
    </source>
</evidence>
<dbReference type="GO" id="GO:0005634">
    <property type="term" value="C:nucleus"/>
    <property type="evidence" value="ECO:0007669"/>
    <property type="project" value="UniProtKB-SubCell"/>
</dbReference>
<keyword evidence="6 12" id="KW-0863">Zinc-finger</keyword>
<dbReference type="GO" id="GO:0000978">
    <property type="term" value="F:RNA polymerase II cis-regulatory region sequence-specific DNA binding"/>
    <property type="evidence" value="ECO:0007669"/>
    <property type="project" value="EnsemblMetazoa"/>
</dbReference>
<evidence type="ECO:0000313" key="15">
    <source>
        <dbReference type="EMBL" id="EGT39732.1"/>
    </source>
</evidence>
<dbReference type="Pfam" id="PF00096">
    <property type="entry name" value="zf-C2H2"/>
    <property type="match status" value="5"/>
</dbReference>
<evidence type="ECO:0000256" key="13">
    <source>
        <dbReference type="SAM" id="MobiDB-lite"/>
    </source>
</evidence>
<dbReference type="FunFam" id="3.30.160.60:FF:000211">
    <property type="entry name" value="PR domain zinc finger protein 1"/>
    <property type="match status" value="1"/>
</dbReference>
<sequence>MGQGSADDGIPPAPFASAHTPAHSPLSVGVSSSSSSTTSSTSTPLPTTSPSASAPGVRANENDWKQIGDDSLAELCIFHVPDKVTSSSNSKRAECTLPMNLILKSSSKNRKKSSIWSSDQIPRGVRFGPLVGEIRLTDVESAIVCPAEATMAGGTTTQEEVPFDESPEEWKIFSPSGGRLTKKINVKDDGKSNWMKYVVAAEEESNQNLVAAQIGDDIYFYTVKKIESNTELSFWFSRDYARKLNYSTTPYVRTRSNPLAAAPMIPSVPSIPSAQPISSTTAIASLAETVVAIDYSVKKLVEPVDTLSTDASSTSDNDEEMIDVEEKESCTRPAPEVSRPNVIQNPVVRPVPTRVSGFSAVRPAPLDPLAIYKDYLRKSFQLTKLAETSMFAPPVAQTAATITATGARSGQPIDVQPVLAATAGAHFGNYAAIYGSQDFQHELKPLFTTATPGFGGGGGMGGGFGMGGSGHASSFHQLPFVNHSAASHNDSSFNGVPNYVQQQENGKTRYACKDCNKTFGQLSNLKVHVRTHTGERPFKCEICTKEFTQLAHLQKHHLVHTGERPHRCDICDKRFSSTSNLKTHLRLHNGQKPYTCDVCDAKFTQYVHLRLHKRLHANERPYSCGTCGKKYISPSGLRTHWKTTTCKEEDTKDVMMWKNGKDDLMDIKGEIDDGPVGGGNSYMDIFENPLNSDLKPRPLLPIETIYNKYTLPNPSLLGQGPSGMQEQQAPPPPTPQQQQQQHMMYGNSMGHMGQPQHLQGPPPQHFQMDHNGMQNGGHPHPHQLIQSQQGPPSQQHPHDSIHQPLRLPDLKSSLIPSLGLPHYQ</sequence>
<feature type="domain" description="C2H2-type" evidence="14">
    <location>
        <begin position="538"/>
        <end position="565"/>
    </location>
</feature>
<dbReference type="FunFam" id="3.30.160.60:FF:000436">
    <property type="entry name" value="PR domain zinc finger protein 4"/>
    <property type="match status" value="1"/>
</dbReference>
<evidence type="ECO:0000256" key="3">
    <source>
        <dbReference type="ARBA" id="ARBA00022490"/>
    </source>
</evidence>
<feature type="domain" description="C2H2-type" evidence="14">
    <location>
        <begin position="510"/>
        <end position="537"/>
    </location>
</feature>
<dbReference type="GO" id="GO:1904747">
    <property type="term" value="P:positive regulation of apoptotic process involved in development"/>
    <property type="evidence" value="ECO:0007669"/>
    <property type="project" value="EnsemblMetazoa"/>
</dbReference>
<dbReference type="GO" id="GO:0005737">
    <property type="term" value="C:cytoplasm"/>
    <property type="evidence" value="ECO:0007669"/>
    <property type="project" value="UniProtKB-SubCell"/>
</dbReference>
<feature type="domain" description="C2H2-type" evidence="14">
    <location>
        <begin position="594"/>
        <end position="621"/>
    </location>
</feature>
<evidence type="ECO:0000256" key="2">
    <source>
        <dbReference type="ARBA" id="ARBA00004496"/>
    </source>
</evidence>
<dbReference type="HOGENOM" id="CLU_018020_0_0_1"/>
<dbReference type="GO" id="GO:0008270">
    <property type="term" value="F:zinc ion binding"/>
    <property type="evidence" value="ECO:0007669"/>
    <property type="project" value="UniProtKB-KW"/>
</dbReference>
<feature type="region of interest" description="Disordered" evidence="13">
    <location>
        <begin position="308"/>
        <end position="338"/>
    </location>
</feature>
<proteinExistence type="predicted"/>
<dbReference type="EMBL" id="GL379975">
    <property type="protein sequence ID" value="EGT39732.1"/>
    <property type="molecule type" value="Genomic_DNA"/>
</dbReference>
<dbReference type="InterPro" id="IPR036236">
    <property type="entry name" value="Znf_C2H2_sf"/>
</dbReference>
<dbReference type="SMART" id="SM00317">
    <property type="entry name" value="SET"/>
    <property type="match status" value="1"/>
</dbReference>
<keyword evidence="9" id="KW-0805">Transcription regulation</keyword>
<dbReference type="FunFam" id="3.30.160.60:FF:000744">
    <property type="entry name" value="zinc finger E-box-binding homeobox 1"/>
    <property type="match status" value="1"/>
</dbReference>
<keyword evidence="4" id="KW-0479">Metal-binding</keyword>
<dbReference type="Proteomes" id="UP000008068">
    <property type="component" value="Unassembled WGS sequence"/>
</dbReference>
<dbReference type="Pfam" id="PF21549">
    <property type="entry name" value="PRDM2_PR"/>
    <property type="match status" value="1"/>
</dbReference>
<gene>
    <name evidence="15" type="primary">Cbn-blmp-1</name>
    <name evidence="15" type="ORF">CAEBREN_18993</name>
</gene>
<feature type="domain" description="C2H2-type" evidence="14">
    <location>
        <begin position="566"/>
        <end position="593"/>
    </location>
</feature>
<dbReference type="PROSITE" id="PS50157">
    <property type="entry name" value="ZINC_FINGER_C2H2_2"/>
    <property type="match status" value="5"/>
</dbReference>
<dbReference type="OMA" id="AELCIFH"/>
<keyword evidence="5" id="KW-0677">Repeat</keyword>
<dbReference type="FunCoup" id="G0NXX4">
    <property type="interactions" value="666"/>
</dbReference>
<name>G0NXX4_CAEBE</name>
<dbReference type="PANTHER" id="PTHR24394:SF44">
    <property type="entry name" value="ZINC FINGER PROTEIN 271-LIKE"/>
    <property type="match status" value="1"/>
</dbReference>
<dbReference type="eggNOG" id="KOG2461">
    <property type="taxonomic scope" value="Eukaryota"/>
</dbReference>
<keyword evidence="3" id="KW-0963">Cytoplasm</keyword>
<feature type="domain" description="C2H2-type" evidence="14">
    <location>
        <begin position="622"/>
        <end position="649"/>
    </location>
</feature>
<feature type="compositionally biased region" description="Low complexity" evidence="13">
    <location>
        <begin position="749"/>
        <end position="759"/>
    </location>
</feature>
<dbReference type="GO" id="GO:1903355">
    <property type="term" value="P:negative regulation of distal tip cell migration"/>
    <property type="evidence" value="ECO:0007669"/>
    <property type="project" value="EnsemblMetazoa"/>
</dbReference>
<evidence type="ECO:0000256" key="7">
    <source>
        <dbReference type="ARBA" id="ARBA00022833"/>
    </source>
</evidence>
<keyword evidence="8" id="KW-0832">Ubl conjugation</keyword>
<keyword evidence="7" id="KW-0862">Zinc</keyword>
<dbReference type="Gene3D" id="2.170.270.10">
    <property type="entry name" value="SET domain"/>
    <property type="match status" value="1"/>
</dbReference>
<organism evidence="16">
    <name type="scientific">Caenorhabditis brenneri</name>
    <name type="common">Nematode worm</name>
    <dbReference type="NCBI Taxonomy" id="135651"/>
    <lineage>
        <taxon>Eukaryota</taxon>
        <taxon>Metazoa</taxon>
        <taxon>Ecdysozoa</taxon>
        <taxon>Nematoda</taxon>
        <taxon>Chromadorea</taxon>
        <taxon>Rhabditida</taxon>
        <taxon>Rhabditina</taxon>
        <taxon>Rhabditomorpha</taxon>
        <taxon>Rhabditoidea</taxon>
        <taxon>Rhabditidae</taxon>
        <taxon>Peloderinae</taxon>
        <taxon>Caenorhabditis</taxon>
    </lineage>
</organism>
<comment type="subcellular location">
    <subcellularLocation>
        <location evidence="2">Cytoplasm</location>
    </subcellularLocation>
    <subcellularLocation>
        <location evidence="1">Nucleus</location>
    </subcellularLocation>
</comment>
<keyword evidence="10" id="KW-0804">Transcription</keyword>
<evidence type="ECO:0000256" key="8">
    <source>
        <dbReference type="ARBA" id="ARBA00022843"/>
    </source>
</evidence>
<evidence type="ECO:0000256" key="6">
    <source>
        <dbReference type="ARBA" id="ARBA00022771"/>
    </source>
</evidence>
<keyword evidence="16" id="KW-1185">Reference proteome</keyword>
<evidence type="ECO:0000256" key="12">
    <source>
        <dbReference type="PROSITE-ProRule" id="PRU00042"/>
    </source>
</evidence>
<dbReference type="InterPro" id="IPR046341">
    <property type="entry name" value="SET_dom_sf"/>
</dbReference>
<dbReference type="FunFam" id="3.30.160.60:FF:000833">
    <property type="entry name" value="PR domain zinc finger protein"/>
    <property type="match status" value="1"/>
</dbReference>
<feature type="compositionally biased region" description="Low complexity" evidence="13">
    <location>
        <begin position="24"/>
        <end position="56"/>
    </location>
</feature>
<evidence type="ECO:0000256" key="10">
    <source>
        <dbReference type="ARBA" id="ARBA00023163"/>
    </source>
</evidence>
<dbReference type="GO" id="GO:0045944">
    <property type="term" value="P:positive regulation of transcription by RNA polymerase II"/>
    <property type="evidence" value="ECO:0007669"/>
    <property type="project" value="EnsemblMetazoa"/>
</dbReference>
<feature type="region of interest" description="Disordered" evidence="13">
    <location>
        <begin position="1"/>
        <end position="59"/>
    </location>
</feature>
<dbReference type="OrthoDB" id="7327383at2759"/>
<dbReference type="Gene3D" id="3.30.160.60">
    <property type="entry name" value="Classic Zinc Finger"/>
    <property type="match status" value="5"/>
</dbReference>
<dbReference type="AlphaFoldDB" id="G0NXX4"/>
<dbReference type="FunFam" id="3.30.160.60:FF:000446">
    <property type="entry name" value="Zinc finger protein"/>
    <property type="match status" value="1"/>
</dbReference>
<evidence type="ECO:0000256" key="5">
    <source>
        <dbReference type="ARBA" id="ARBA00022737"/>
    </source>
</evidence>
<accession>G0NXX4</accession>
<dbReference type="STRING" id="135651.G0NXX4"/>
<dbReference type="GO" id="GO:0000122">
    <property type="term" value="P:negative regulation of transcription by RNA polymerase II"/>
    <property type="evidence" value="ECO:0007669"/>
    <property type="project" value="EnsemblMetazoa"/>
</dbReference>
<feature type="region of interest" description="Disordered" evidence="13">
    <location>
        <begin position="713"/>
        <end position="804"/>
    </location>
</feature>
<dbReference type="PROSITE" id="PS00028">
    <property type="entry name" value="ZINC_FINGER_C2H2_1"/>
    <property type="match status" value="4"/>
</dbReference>
<dbReference type="InterPro" id="IPR001214">
    <property type="entry name" value="SET_dom"/>
</dbReference>
<protein>
    <submittedName>
        <fullName evidence="15">CBN-BLMP-1 protein</fullName>
    </submittedName>
</protein>
<dbReference type="GO" id="GO:0000981">
    <property type="term" value="F:DNA-binding transcription factor activity, RNA polymerase II-specific"/>
    <property type="evidence" value="ECO:0007669"/>
    <property type="project" value="TreeGrafter"/>
</dbReference>
<dbReference type="PANTHER" id="PTHR24394">
    <property type="entry name" value="ZINC FINGER PROTEIN"/>
    <property type="match status" value="1"/>
</dbReference>
<dbReference type="GO" id="GO:0110039">
    <property type="term" value="P:positive regulation of nematode male tail tip morphogenesis"/>
    <property type="evidence" value="ECO:0007669"/>
    <property type="project" value="EnsemblMetazoa"/>
</dbReference>
<evidence type="ECO:0000259" key="14">
    <source>
        <dbReference type="PROSITE" id="PS50157"/>
    </source>
</evidence>
<dbReference type="InterPro" id="IPR013087">
    <property type="entry name" value="Znf_C2H2_type"/>
</dbReference>
<keyword evidence="11" id="KW-0539">Nucleus</keyword>
<reference evidence="16" key="1">
    <citation type="submission" date="2011-07" db="EMBL/GenBank/DDBJ databases">
        <authorList>
            <consortium name="Caenorhabditis brenneri Sequencing and Analysis Consortium"/>
            <person name="Wilson R.K."/>
        </authorList>
    </citation>
    <scope>NUCLEOTIDE SEQUENCE [LARGE SCALE GENOMIC DNA]</scope>
    <source>
        <strain evidence="16">PB2801</strain>
    </source>
</reference>
<evidence type="ECO:0000256" key="9">
    <source>
        <dbReference type="ARBA" id="ARBA00023015"/>
    </source>
</evidence>
<evidence type="ECO:0000256" key="11">
    <source>
        <dbReference type="ARBA" id="ARBA00023242"/>
    </source>
</evidence>
<evidence type="ECO:0000256" key="1">
    <source>
        <dbReference type="ARBA" id="ARBA00004123"/>
    </source>
</evidence>
<feature type="compositionally biased region" description="Low complexity" evidence="13">
    <location>
        <begin position="786"/>
        <end position="795"/>
    </location>
</feature>
<dbReference type="GO" id="GO:0090444">
    <property type="term" value="P:regulation of nematode larval development, heterochronic"/>
    <property type="evidence" value="ECO:0007669"/>
    <property type="project" value="EnsemblMetazoa"/>
</dbReference>
<dbReference type="SUPFAM" id="SSF57667">
    <property type="entry name" value="beta-beta-alpha zinc fingers"/>
    <property type="match status" value="3"/>
</dbReference>
<dbReference type="SMART" id="SM00355">
    <property type="entry name" value="ZnF_C2H2"/>
    <property type="match status" value="5"/>
</dbReference>
<feature type="compositionally biased region" description="Acidic residues" evidence="13">
    <location>
        <begin position="316"/>
        <end position="326"/>
    </location>
</feature>
<evidence type="ECO:0000313" key="16">
    <source>
        <dbReference type="Proteomes" id="UP000008068"/>
    </source>
</evidence>
<dbReference type="InParanoid" id="G0NXX4"/>